<comment type="caution">
    <text evidence="3">The sequence shown here is derived from an EMBL/GenBank/DDBJ whole genome shotgun (WGS) entry which is preliminary data.</text>
</comment>
<dbReference type="GO" id="GO:0030288">
    <property type="term" value="C:outer membrane-bounded periplasmic space"/>
    <property type="evidence" value="ECO:0007669"/>
    <property type="project" value="UniProtKB-ARBA"/>
</dbReference>
<dbReference type="GO" id="GO:0043190">
    <property type="term" value="C:ATP-binding cassette (ABC) transporter complex"/>
    <property type="evidence" value="ECO:0007669"/>
    <property type="project" value="InterPro"/>
</dbReference>
<dbReference type="InterPro" id="IPR039424">
    <property type="entry name" value="SBP_5"/>
</dbReference>
<dbReference type="PROSITE" id="PS51318">
    <property type="entry name" value="TAT"/>
    <property type="match status" value="1"/>
</dbReference>
<dbReference type="PANTHER" id="PTHR30290">
    <property type="entry name" value="PERIPLASMIC BINDING COMPONENT OF ABC TRANSPORTER"/>
    <property type="match status" value="1"/>
</dbReference>
<gene>
    <name evidence="3" type="ORF">A3K87_03410</name>
</gene>
<dbReference type="AlphaFoldDB" id="A0AA91DI14"/>
<evidence type="ECO:0000256" key="1">
    <source>
        <dbReference type="SAM" id="SignalP"/>
    </source>
</evidence>
<feature type="domain" description="Solute-binding protein family 5" evidence="2">
    <location>
        <begin position="75"/>
        <end position="428"/>
    </location>
</feature>
<proteinExistence type="predicted"/>
<reference evidence="3 4" key="1">
    <citation type="submission" date="2016-03" db="EMBL/GenBank/DDBJ databases">
        <title>Genome sequence of Variovorax paradoxus KB5.</title>
        <authorList>
            <person name="Jeong H."/>
            <person name="Hong C.E."/>
            <person name="Jo S.H."/>
            <person name="Park J.M."/>
        </authorList>
    </citation>
    <scope>NUCLEOTIDE SEQUENCE [LARGE SCALE GENOMIC DNA]</scope>
    <source>
        <strain evidence="3 4">KB5</strain>
    </source>
</reference>
<keyword evidence="1" id="KW-0732">Signal</keyword>
<sequence>MTQPFVLTRRRALQLGAVGPAVAASTALQAQPARAPLQIVGPWEISGLAPANSGYVFTRMQITETLMEAGDDGTPLPGLAERWRVSADGLVWHFTLRAAARFHDGTPVTAAAVVRCLQAARVAPALLSLAPIRFLEADGSGVVVVRLASPHGGLPALLAHSSTMVLAPASYGSGGEVKAVLGSGPYRVVSLAPPQQVEAAVFEGYDGARPAVERVRYLTVGRSETRALMAEGGQADLAYGLDPASLVRLRKRGRVRVDTVTLPRTAILKVNAGLPALTDRRVRQALSLCIDRAGIAKALLRDPELSATQLFPPTLKAWHDPTLPPLIHDPGSAARLLAEAGWRRAADGLRDASGRPLQLSLRTFPDRPELPVIASALQEQWRQAGIAVQVNVGNSGDIPLGHRDGSLQLGLAARNYCTVPDPTGTLMQDFTAAGGDWGAMGWRSDALVQALSELSRGTSSAERAAALRARVTAVLQAELPVIPVTWYRQQVAVSGRVTGVSLDPLERSYRLSAMRWSA</sequence>
<name>A0AA91DI14_VARPD</name>
<dbReference type="InterPro" id="IPR006311">
    <property type="entry name" value="TAT_signal"/>
</dbReference>
<evidence type="ECO:0000313" key="3">
    <source>
        <dbReference type="EMBL" id="OAK58068.1"/>
    </source>
</evidence>
<dbReference type="InterPro" id="IPR030678">
    <property type="entry name" value="Peptide/Ni-bd"/>
</dbReference>
<dbReference type="CDD" id="cd08490">
    <property type="entry name" value="PBP2_NikA_DppA_OppA_like_3"/>
    <property type="match status" value="1"/>
</dbReference>
<dbReference type="InterPro" id="IPR000914">
    <property type="entry name" value="SBP_5_dom"/>
</dbReference>
<dbReference type="Gene3D" id="3.40.190.10">
    <property type="entry name" value="Periplasmic binding protein-like II"/>
    <property type="match status" value="1"/>
</dbReference>
<dbReference type="Proteomes" id="UP000077852">
    <property type="component" value="Unassembled WGS sequence"/>
</dbReference>
<dbReference type="RefSeq" id="WP_081271045.1">
    <property type="nucleotide sequence ID" value="NZ_LVHG01000084.1"/>
</dbReference>
<dbReference type="PANTHER" id="PTHR30290:SF83">
    <property type="entry name" value="ABC TRANSPORTER SUBSTRATE-BINDING PROTEIN"/>
    <property type="match status" value="1"/>
</dbReference>
<accession>A0AA91DI14</accession>
<dbReference type="GO" id="GO:1904680">
    <property type="term" value="F:peptide transmembrane transporter activity"/>
    <property type="evidence" value="ECO:0007669"/>
    <property type="project" value="TreeGrafter"/>
</dbReference>
<dbReference type="Gene3D" id="3.10.105.10">
    <property type="entry name" value="Dipeptide-binding Protein, Domain 3"/>
    <property type="match status" value="1"/>
</dbReference>
<dbReference type="Pfam" id="PF00496">
    <property type="entry name" value="SBP_bac_5"/>
    <property type="match status" value="1"/>
</dbReference>
<dbReference type="SUPFAM" id="SSF53850">
    <property type="entry name" value="Periplasmic binding protein-like II"/>
    <property type="match status" value="1"/>
</dbReference>
<dbReference type="GO" id="GO:0015833">
    <property type="term" value="P:peptide transport"/>
    <property type="evidence" value="ECO:0007669"/>
    <property type="project" value="TreeGrafter"/>
</dbReference>
<evidence type="ECO:0000313" key="4">
    <source>
        <dbReference type="Proteomes" id="UP000077852"/>
    </source>
</evidence>
<dbReference type="EMBL" id="LVHG01000084">
    <property type="protein sequence ID" value="OAK58068.1"/>
    <property type="molecule type" value="Genomic_DNA"/>
</dbReference>
<evidence type="ECO:0000259" key="2">
    <source>
        <dbReference type="Pfam" id="PF00496"/>
    </source>
</evidence>
<feature type="signal peptide" evidence="1">
    <location>
        <begin position="1"/>
        <end position="23"/>
    </location>
</feature>
<protein>
    <submittedName>
        <fullName evidence="3">ABC transporter substrate-binding protein</fullName>
    </submittedName>
</protein>
<organism evidence="3 4">
    <name type="scientific">Variovorax paradoxus</name>
    <dbReference type="NCBI Taxonomy" id="34073"/>
    <lineage>
        <taxon>Bacteria</taxon>
        <taxon>Pseudomonadati</taxon>
        <taxon>Pseudomonadota</taxon>
        <taxon>Betaproteobacteria</taxon>
        <taxon>Burkholderiales</taxon>
        <taxon>Comamonadaceae</taxon>
        <taxon>Variovorax</taxon>
    </lineage>
</organism>
<feature type="chain" id="PRO_5041656504" evidence="1">
    <location>
        <begin position="24"/>
        <end position="518"/>
    </location>
</feature>
<dbReference type="PIRSF" id="PIRSF002741">
    <property type="entry name" value="MppA"/>
    <property type="match status" value="1"/>
</dbReference>